<dbReference type="Pfam" id="PF06283">
    <property type="entry name" value="ThuA"/>
    <property type="match status" value="1"/>
</dbReference>
<dbReference type="AlphaFoldDB" id="A0A6C0G6G6"/>
<reference evidence="2 3" key="1">
    <citation type="submission" date="2020-01" db="EMBL/GenBank/DDBJ databases">
        <title>Paenibacillus sp. nov., isolated from tomato rhizosphere.</title>
        <authorList>
            <person name="Weon H.-Y."/>
            <person name="Lee S.A."/>
        </authorList>
    </citation>
    <scope>NUCLEOTIDE SEQUENCE [LARGE SCALE GENOMIC DNA]</scope>
    <source>
        <strain evidence="2 3">12200R-189</strain>
    </source>
</reference>
<gene>
    <name evidence="2" type="ORF">GXP70_26065</name>
</gene>
<dbReference type="RefSeq" id="WP_162359520.1">
    <property type="nucleotide sequence ID" value="NZ_CP048209.1"/>
</dbReference>
<accession>A0A6C0G6G6</accession>
<keyword evidence="3" id="KW-1185">Reference proteome</keyword>
<dbReference type="Gene3D" id="3.40.50.880">
    <property type="match status" value="1"/>
</dbReference>
<dbReference type="SUPFAM" id="SSF52317">
    <property type="entry name" value="Class I glutamine amidotransferase-like"/>
    <property type="match status" value="1"/>
</dbReference>
<evidence type="ECO:0000259" key="1">
    <source>
        <dbReference type="Pfam" id="PF06283"/>
    </source>
</evidence>
<proteinExistence type="predicted"/>
<dbReference type="KEGG" id="plyc:GXP70_26065"/>
<evidence type="ECO:0000313" key="2">
    <source>
        <dbReference type="EMBL" id="QHT63090.1"/>
    </source>
</evidence>
<evidence type="ECO:0000313" key="3">
    <source>
        <dbReference type="Proteomes" id="UP000476064"/>
    </source>
</evidence>
<dbReference type="InterPro" id="IPR029062">
    <property type="entry name" value="Class_I_gatase-like"/>
</dbReference>
<organism evidence="2 3">
    <name type="scientific">Paenibacillus lycopersici</name>
    <dbReference type="NCBI Taxonomy" id="2704462"/>
    <lineage>
        <taxon>Bacteria</taxon>
        <taxon>Bacillati</taxon>
        <taxon>Bacillota</taxon>
        <taxon>Bacilli</taxon>
        <taxon>Bacillales</taxon>
        <taxon>Paenibacillaceae</taxon>
        <taxon>Paenibacillus</taxon>
    </lineage>
</organism>
<dbReference type="InterPro" id="IPR029010">
    <property type="entry name" value="ThuA-like"/>
</dbReference>
<protein>
    <submittedName>
        <fullName evidence="2">ThuA domain-containing protein</fullName>
    </submittedName>
</protein>
<dbReference type="EMBL" id="CP048209">
    <property type="protein sequence ID" value="QHT63090.1"/>
    <property type="molecule type" value="Genomic_DNA"/>
</dbReference>
<feature type="domain" description="ThuA-like" evidence="1">
    <location>
        <begin position="54"/>
        <end position="228"/>
    </location>
</feature>
<name>A0A6C0G6G6_9BACL</name>
<dbReference type="Proteomes" id="UP000476064">
    <property type="component" value="Chromosome"/>
</dbReference>
<sequence>MSETNGNAASVGERTANASNEQAGPVRALLLGDFTNAPWHPLEPARLELQAILAPEFELTATEDYAVMGRLSLEDYPLFISYADCWNRPVAPELTAGLLRYAAGGGGLLVIHNGISLQSSSELAQLAGARFTGHPPYQPLRYHPLANHPLLEGVEPFALDEEPYMFELDPIAARTEFLAFEFEGNRYPAGWERTYGLGKIVYLQPGHHAPSFKPASYRRLVRNCARWASGRS</sequence>